<dbReference type="SUPFAM" id="SSF54593">
    <property type="entry name" value="Glyoxalase/Bleomycin resistance protein/Dihydroxybiphenyl dioxygenase"/>
    <property type="match status" value="1"/>
</dbReference>
<feature type="domain" description="VOC" evidence="1">
    <location>
        <begin position="1"/>
        <end position="117"/>
    </location>
</feature>
<accession>A0A6N6W0D4</accession>
<dbReference type="OrthoDB" id="9800438at2"/>
<name>A0A6N6W0D4_9BURK</name>
<proteinExistence type="predicted"/>
<organism evidence="2 3">
    <name type="scientific">Paraburkholderia madseniana</name>
    <dbReference type="NCBI Taxonomy" id="2599607"/>
    <lineage>
        <taxon>Bacteria</taxon>
        <taxon>Pseudomonadati</taxon>
        <taxon>Pseudomonadota</taxon>
        <taxon>Betaproteobacteria</taxon>
        <taxon>Burkholderiales</taxon>
        <taxon>Burkholderiaceae</taxon>
        <taxon>Paraburkholderia</taxon>
    </lineage>
</organism>
<dbReference type="InterPro" id="IPR004360">
    <property type="entry name" value="Glyas_Fos-R_dOase_dom"/>
</dbReference>
<dbReference type="PROSITE" id="PS51819">
    <property type="entry name" value="VOC"/>
    <property type="match status" value="1"/>
</dbReference>
<dbReference type="PANTHER" id="PTHR35006">
    <property type="entry name" value="GLYOXALASE FAMILY PROTEIN (AFU_ORTHOLOGUE AFUA_5G14830)"/>
    <property type="match status" value="1"/>
</dbReference>
<sequence>MIDHIYLPVSDLERSSEFYKKLLEPLGIDMPYKFDQLHGFAINSNPGFWLKNGEVAKDLYVAFTARSADAVRASYKAAIDAGATSKKEPSLRPEWRADYFAANIGDPDGYNIEIAYKPWLYK</sequence>
<dbReference type="Pfam" id="PF00903">
    <property type="entry name" value="Glyoxalase"/>
    <property type="match status" value="1"/>
</dbReference>
<dbReference type="InterPro" id="IPR037523">
    <property type="entry name" value="VOC_core"/>
</dbReference>
<dbReference type="Proteomes" id="UP000463700">
    <property type="component" value="Unassembled WGS sequence"/>
</dbReference>
<evidence type="ECO:0000259" key="1">
    <source>
        <dbReference type="PROSITE" id="PS51819"/>
    </source>
</evidence>
<evidence type="ECO:0000313" key="3">
    <source>
        <dbReference type="Proteomes" id="UP000463700"/>
    </source>
</evidence>
<dbReference type="RefSeq" id="WP_154567158.1">
    <property type="nucleotide sequence ID" value="NZ_JAMXWG010000005.1"/>
</dbReference>
<dbReference type="AlphaFoldDB" id="A0A6N6W0D4"/>
<dbReference type="InterPro" id="IPR029068">
    <property type="entry name" value="Glyas_Bleomycin-R_OHBP_Dase"/>
</dbReference>
<comment type="caution">
    <text evidence="2">The sequence shown here is derived from an EMBL/GenBank/DDBJ whole genome shotgun (WGS) entry which is preliminary data.</text>
</comment>
<gene>
    <name evidence="2" type="ORF">FSO04_41355</name>
</gene>
<dbReference type="Gene3D" id="3.10.180.10">
    <property type="entry name" value="2,3-Dihydroxybiphenyl 1,2-Dioxygenase, domain 1"/>
    <property type="match status" value="1"/>
</dbReference>
<reference evidence="2 3" key="1">
    <citation type="journal article" date="2020" name="Int. J. Syst. Evol. Microbiol.">
        <title>Paraburkholderia madseniana sp. nov., a phenolic acid-degrading bacterium isolated from acidic forest soil.</title>
        <authorList>
            <person name="Wilhelm R.C."/>
            <person name="Murphy S.J.L."/>
            <person name="Feriancek N.M."/>
            <person name="Karasz D.C."/>
            <person name="DeRito C.M."/>
            <person name="Newman J.D."/>
            <person name="Buckley D.H."/>
        </authorList>
    </citation>
    <scope>NUCLEOTIDE SEQUENCE [LARGE SCALE GENOMIC DNA]</scope>
    <source>
        <strain evidence="2 3">RP11</strain>
    </source>
</reference>
<dbReference type="EMBL" id="VOSW01000144">
    <property type="protein sequence ID" value="KAE8754137.1"/>
    <property type="molecule type" value="Genomic_DNA"/>
</dbReference>
<dbReference type="PANTHER" id="PTHR35006:SF2">
    <property type="entry name" value="GLYOXALASE FAMILY PROTEIN (AFU_ORTHOLOGUE AFUA_5G14830)"/>
    <property type="match status" value="1"/>
</dbReference>
<evidence type="ECO:0000313" key="2">
    <source>
        <dbReference type="EMBL" id="KAE8754137.1"/>
    </source>
</evidence>
<protein>
    <submittedName>
        <fullName evidence="2">VOC family protein</fullName>
    </submittedName>
</protein>